<protein>
    <submittedName>
        <fullName evidence="1">Uncharacterized protein</fullName>
    </submittedName>
</protein>
<reference evidence="1" key="2">
    <citation type="submission" date="2013-04" db="UniProtKB">
        <authorList>
            <consortium name="EnsemblPlants"/>
        </authorList>
    </citation>
    <scope>IDENTIFICATION</scope>
</reference>
<accession>J3L666</accession>
<evidence type="ECO:0000313" key="2">
    <source>
        <dbReference type="Proteomes" id="UP000006038"/>
    </source>
</evidence>
<dbReference type="HOGENOM" id="CLU_2726192_0_0_1"/>
<reference evidence="1" key="1">
    <citation type="journal article" date="2013" name="Nat. Commun.">
        <title>Whole-genome sequencing of Oryza brachyantha reveals mechanisms underlying Oryza genome evolution.</title>
        <authorList>
            <person name="Chen J."/>
            <person name="Huang Q."/>
            <person name="Gao D."/>
            <person name="Wang J."/>
            <person name="Lang Y."/>
            <person name="Liu T."/>
            <person name="Li B."/>
            <person name="Bai Z."/>
            <person name="Luis Goicoechea J."/>
            <person name="Liang C."/>
            <person name="Chen C."/>
            <person name="Zhang W."/>
            <person name="Sun S."/>
            <person name="Liao Y."/>
            <person name="Zhang X."/>
            <person name="Yang L."/>
            <person name="Song C."/>
            <person name="Wang M."/>
            <person name="Shi J."/>
            <person name="Liu G."/>
            <person name="Liu J."/>
            <person name="Zhou H."/>
            <person name="Zhou W."/>
            <person name="Yu Q."/>
            <person name="An N."/>
            <person name="Chen Y."/>
            <person name="Cai Q."/>
            <person name="Wang B."/>
            <person name="Liu B."/>
            <person name="Min J."/>
            <person name="Huang Y."/>
            <person name="Wu H."/>
            <person name="Li Z."/>
            <person name="Zhang Y."/>
            <person name="Yin Y."/>
            <person name="Song W."/>
            <person name="Jiang J."/>
            <person name="Jackson S.A."/>
            <person name="Wing R.A."/>
            <person name="Wang J."/>
            <person name="Chen M."/>
        </authorList>
    </citation>
    <scope>NUCLEOTIDE SEQUENCE [LARGE SCALE GENOMIC DNA]</scope>
    <source>
        <strain evidence="1">cv. IRGC 101232</strain>
    </source>
</reference>
<sequence>MSSPCLNLPQFRTYSHEIVLTTTSKASNIKIPNTCGKHGGVIFWFIMHICKQKQCMNKTFIYVFLVISKFKK</sequence>
<proteinExistence type="predicted"/>
<name>J3L666_ORYBR</name>
<keyword evidence="2" id="KW-1185">Reference proteome</keyword>
<dbReference type="Proteomes" id="UP000006038">
    <property type="component" value="Chromosome 1"/>
</dbReference>
<dbReference type="Gramene" id="OB01G47220.1">
    <property type="protein sequence ID" value="OB01G47220.1"/>
    <property type="gene ID" value="OB01G47220"/>
</dbReference>
<evidence type="ECO:0000313" key="1">
    <source>
        <dbReference type="EnsemblPlants" id="OB01G47220.1"/>
    </source>
</evidence>
<dbReference type="AlphaFoldDB" id="J3L666"/>
<organism evidence="1">
    <name type="scientific">Oryza brachyantha</name>
    <name type="common">malo sina</name>
    <dbReference type="NCBI Taxonomy" id="4533"/>
    <lineage>
        <taxon>Eukaryota</taxon>
        <taxon>Viridiplantae</taxon>
        <taxon>Streptophyta</taxon>
        <taxon>Embryophyta</taxon>
        <taxon>Tracheophyta</taxon>
        <taxon>Spermatophyta</taxon>
        <taxon>Magnoliopsida</taxon>
        <taxon>Liliopsida</taxon>
        <taxon>Poales</taxon>
        <taxon>Poaceae</taxon>
        <taxon>BOP clade</taxon>
        <taxon>Oryzoideae</taxon>
        <taxon>Oryzeae</taxon>
        <taxon>Oryzinae</taxon>
        <taxon>Oryza</taxon>
    </lineage>
</organism>
<dbReference type="EnsemblPlants" id="OB01G47220.1">
    <property type="protein sequence ID" value="OB01G47220.1"/>
    <property type="gene ID" value="OB01G47220"/>
</dbReference>